<dbReference type="Pfam" id="PF00282">
    <property type="entry name" value="Pyridoxal_deC"/>
    <property type="match status" value="1"/>
</dbReference>
<protein>
    <recommendedName>
        <fullName evidence="8">Aromatic-L-amino-acid decarboxylase</fullName>
        <ecNumber evidence="7">4.1.1.28</ecNumber>
    </recommendedName>
    <alternativeName>
        <fullName evidence="9">DOPA decarboxylase</fullName>
    </alternativeName>
</protein>
<evidence type="ECO:0000256" key="6">
    <source>
        <dbReference type="ARBA" id="ARBA00023239"/>
    </source>
</evidence>
<dbReference type="STRING" id="67767.A0A0J7K113"/>
<keyword evidence="5 10" id="KW-0663">Pyridoxal phosphate</keyword>
<dbReference type="PaxDb" id="67767-A0A0J7K113"/>
<dbReference type="InterPro" id="IPR015421">
    <property type="entry name" value="PyrdxlP-dep_Trfase_major"/>
</dbReference>
<dbReference type="GO" id="GO:0006520">
    <property type="term" value="P:amino acid metabolic process"/>
    <property type="evidence" value="ECO:0007669"/>
    <property type="project" value="InterPro"/>
</dbReference>
<dbReference type="SUPFAM" id="SSF53383">
    <property type="entry name" value="PLP-dependent transferases"/>
    <property type="match status" value="1"/>
</dbReference>
<comment type="subunit">
    <text evidence="2">Homodimer.</text>
</comment>
<organism evidence="11 12">
    <name type="scientific">Lasius niger</name>
    <name type="common">Black garden ant</name>
    <dbReference type="NCBI Taxonomy" id="67767"/>
    <lineage>
        <taxon>Eukaryota</taxon>
        <taxon>Metazoa</taxon>
        <taxon>Ecdysozoa</taxon>
        <taxon>Arthropoda</taxon>
        <taxon>Hexapoda</taxon>
        <taxon>Insecta</taxon>
        <taxon>Pterygota</taxon>
        <taxon>Neoptera</taxon>
        <taxon>Endopterygota</taxon>
        <taxon>Hymenoptera</taxon>
        <taxon>Apocrita</taxon>
        <taxon>Aculeata</taxon>
        <taxon>Formicoidea</taxon>
        <taxon>Formicidae</taxon>
        <taxon>Formicinae</taxon>
        <taxon>Lasius</taxon>
        <taxon>Lasius</taxon>
    </lineage>
</organism>
<dbReference type="GO" id="GO:0042427">
    <property type="term" value="P:serotonin biosynthetic process"/>
    <property type="evidence" value="ECO:0007669"/>
    <property type="project" value="TreeGrafter"/>
</dbReference>
<dbReference type="GO" id="GO:0005737">
    <property type="term" value="C:cytoplasm"/>
    <property type="evidence" value="ECO:0007669"/>
    <property type="project" value="TreeGrafter"/>
</dbReference>
<evidence type="ECO:0000313" key="12">
    <source>
        <dbReference type="Proteomes" id="UP000036403"/>
    </source>
</evidence>
<dbReference type="PANTHER" id="PTHR11999">
    <property type="entry name" value="GROUP II PYRIDOXAL-5-PHOSPHATE DECARBOXYLASE"/>
    <property type="match status" value="1"/>
</dbReference>
<dbReference type="FunFam" id="1.20.1340.10:FF:000001">
    <property type="entry name" value="Histidine decarboxylase"/>
    <property type="match status" value="1"/>
</dbReference>
<dbReference type="AlphaFoldDB" id="A0A0J7K113"/>
<keyword evidence="6 10" id="KW-0456">Lyase</keyword>
<dbReference type="GO" id="GO:0042423">
    <property type="term" value="P:catecholamine biosynthetic process"/>
    <property type="evidence" value="ECO:0007669"/>
    <property type="project" value="UniProtKB-KW"/>
</dbReference>
<dbReference type="GO" id="GO:0030170">
    <property type="term" value="F:pyridoxal phosphate binding"/>
    <property type="evidence" value="ECO:0007669"/>
    <property type="project" value="InterPro"/>
</dbReference>
<comment type="cofactor">
    <cofactor evidence="1 10">
        <name>pyridoxal 5'-phosphate</name>
        <dbReference type="ChEBI" id="CHEBI:597326"/>
    </cofactor>
</comment>
<dbReference type="InterPro" id="IPR015424">
    <property type="entry name" value="PyrdxlP-dep_Trfase"/>
</dbReference>
<evidence type="ECO:0000256" key="10">
    <source>
        <dbReference type="RuleBase" id="RU000382"/>
    </source>
</evidence>
<dbReference type="GO" id="GO:0004058">
    <property type="term" value="F:aromatic-L-amino-acid decarboxylase activity"/>
    <property type="evidence" value="ECO:0007669"/>
    <property type="project" value="UniProtKB-EC"/>
</dbReference>
<evidence type="ECO:0000256" key="5">
    <source>
        <dbReference type="ARBA" id="ARBA00022898"/>
    </source>
</evidence>
<evidence type="ECO:0000313" key="11">
    <source>
        <dbReference type="EMBL" id="KMQ84103.1"/>
    </source>
</evidence>
<dbReference type="Gene3D" id="3.40.640.10">
    <property type="entry name" value="Type I PLP-dependent aspartate aminotransferase-like (Major domain)"/>
    <property type="match status" value="1"/>
</dbReference>
<evidence type="ECO:0000256" key="4">
    <source>
        <dbReference type="ARBA" id="ARBA00022793"/>
    </source>
</evidence>
<dbReference type="PANTHER" id="PTHR11999:SF167">
    <property type="entry name" value="AROMATIC-L-AMINO-ACID DECARBOXYLASE"/>
    <property type="match status" value="1"/>
</dbReference>
<dbReference type="EC" id="4.1.1.28" evidence="7"/>
<evidence type="ECO:0000256" key="3">
    <source>
        <dbReference type="ARBA" id="ARBA00022584"/>
    </source>
</evidence>
<accession>A0A0J7K113</accession>
<evidence type="ECO:0000256" key="9">
    <source>
        <dbReference type="ARBA" id="ARBA00041275"/>
    </source>
</evidence>
<keyword evidence="3" id="KW-0127">Catecholamine biosynthesis</keyword>
<dbReference type="Gene3D" id="1.20.1340.10">
    <property type="entry name" value="dopa decarboxylase, N-terminal domain"/>
    <property type="match status" value="1"/>
</dbReference>
<dbReference type="OrthoDB" id="639767at2759"/>
<comment type="similarity">
    <text evidence="10">Belongs to the group II decarboxylase family.</text>
</comment>
<evidence type="ECO:0000256" key="7">
    <source>
        <dbReference type="ARBA" id="ARBA00038886"/>
    </source>
</evidence>
<keyword evidence="12" id="KW-1185">Reference proteome</keyword>
<dbReference type="Proteomes" id="UP000036403">
    <property type="component" value="Unassembled WGS sequence"/>
</dbReference>
<dbReference type="InterPro" id="IPR002129">
    <property type="entry name" value="PyrdxlP-dep_de-COase"/>
</dbReference>
<gene>
    <name evidence="11" type="ORF">RF55_18402</name>
</gene>
<dbReference type="EMBL" id="LBMM01017377">
    <property type="protein sequence ID" value="KMQ84103.1"/>
    <property type="molecule type" value="Genomic_DNA"/>
</dbReference>
<evidence type="ECO:0000256" key="2">
    <source>
        <dbReference type="ARBA" id="ARBA00011738"/>
    </source>
</evidence>
<comment type="caution">
    <text evidence="11">The sequence shown here is derived from an EMBL/GenBank/DDBJ whole genome shotgun (WGS) entry which is preliminary data.</text>
</comment>
<dbReference type="GO" id="GO:0019752">
    <property type="term" value="P:carboxylic acid metabolic process"/>
    <property type="evidence" value="ECO:0007669"/>
    <property type="project" value="InterPro"/>
</dbReference>
<evidence type="ECO:0000256" key="1">
    <source>
        <dbReference type="ARBA" id="ARBA00001933"/>
    </source>
</evidence>
<reference evidence="11 12" key="1">
    <citation type="submission" date="2015-04" db="EMBL/GenBank/DDBJ databases">
        <title>Lasius niger genome sequencing.</title>
        <authorList>
            <person name="Konorov E.A."/>
            <person name="Nikitin M.A."/>
            <person name="Kirill M.V."/>
            <person name="Chang P."/>
        </authorList>
    </citation>
    <scope>NUCLEOTIDE SEQUENCE [LARGE SCALE GENOMIC DNA]</scope>
    <source>
        <tissue evidence="11">Whole</tissue>
    </source>
</reference>
<sequence length="228" mass="25658">MDPDSFKDYAKEMAEYITDYLENIRDRRVLPTVEPGYMKPLLPSEAPKTPEQWKDIMSDIERVIMPGVTHWHSPKFHAYFPTAQSYPAILADMLSGAIACIGFTWIASPACTELEVVMLDWLGKMLDLPKEFLACSGGRGGGVIQGTASEATLVALLGAKAKKIKQVKEQHPDWTENEIISKLVAYCSFNYSRLSLSSEKRHGVLLQLGIKFNDFNGHLNCDIYFDEY</sequence>
<evidence type="ECO:0000256" key="8">
    <source>
        <dbReference type="ARBA" id="ARBA00040968"/>
    </source>
</evidence>
<dbReference type="PRINTS" id="PR00800">
    <property type="entry name" value="YHDCRBOXLASE"/>
</dbReference>
<name>A0A0J7K113_LASNI</name>
<dbReference type="InterPro" id="IPR010977">
    <property type="entry name" value="Aromatic_deC"/>
</dbReference>
<proteinExistence type="inferred from homology"/>
<keyword evidence="4" id="KW-0210">Decarboxylase</keyword>